<dbReference type="InterPro" id="IPR050237">
    <property type="entry name" value="ATP-dep_AMP-bd_enzyme"/>
</dbReference>
<dbReference type="RefSeq" id="WP_218603490.1">
    <property type="nucleotide sequence ID" value="NZ_JADQDJ010000133.1"/>
</dbReference>
<name>A0ABS6UR64_9PSEU</name>
<sequence length="528" mass="56156">MTPCSGLAVAENGGTDDLFRVGWWADFHAASASRGDRPAVVDAHGAVSWAELAARVHRVAESLHRAGLGRGDVVVTAMHNGRECIELTLACARIGAVIAPVSYRQVPRELRHVIELARPRLLVADRDLADVVAEASAGAAHRVVLVGDDGPGGYAALTTGSGTAPAEPAGPLPVPGPTDPLWFAFTGGTTGRPKACVGRHRTLLLNWLLTSQEFPITGDDVLLLCAPYYHSQAFMFTMHHLMVGGTVVVQRGFDPAEALAEIARSRVSVLVMAPTLYEMLLDAPAAATADLSSVRTMVTAGAPLRTSTKERIQATFPHGGLHEYYGSTEIGFATILPPVDQRRKTRCVGRPFFGMTVAVVDADGRELPPGEVGEVGKRGLMIAPEYLGDPEATRAQFRPGGWMTAGDLGYADEEGYVHLVDRTKDVIISGGANVYATEVEDVIALHPDVREVAVVGVPDRRWGELVKAVVVARPGSGLTGPDVQAHCAAQLSGAKRPRLVELRDDLPKNPVGKVEKSALRSGHWAEHT</sequence>
<dbReference type="EMBL" id="JADQDK010000001">
    <property type="protein sequence ID" value="MBW0134751.1"/>
    <property type="molecule type" value="Genomic_DNA"/>
</dbReference>
<keyword evidence="5" id="KW-1185">Reference proteome</keyword>
<evidence type="ECO:0000259" key="2">
    <source>
        <dbReference type="Pfam" id="PF00501"/>
    </source>
</evidence>
<reference evidence="4 5" key="1">
    <citation type="submission" date="2020-11" db="EMBL/GenBank/DDBJ databases">
        <title>Pseudonocardia abyssalis sp. nov. and Pseudonocardia oceani sp. nov., description and phylogenomic analysis of two novel actinomycetes isolated from the deep Southern Ocean.</title>
        <authorList>
            <person name="Parra J."/>
        </authorList>
    </citation>
    <scope>NUCLEOTIDE SEQUENCE [LARGE SCALE GENOMIC DNA]</scope>
    <source>
        <strain evidence="4 5">KRD-168</strain>
    </source>
</reference>
<dbReference type="InterPro" id="IPR025110">
    <property type="entry name" value="AMP-bd_C"/>
</dbReference>
<accession>A0ABS6UR64</accession>
<proteinExistence type="predicted"/>
<comment type="caution">
    <text evidence="4">The sequence shown here is derived from an EMBL/GenBank/DDBJ whole genome shotgun (WGS) entry which is preliminary data.</text>
</comment>
<protein>
    <submittedName>
        <fullName evidence="4">AMP-binding protein</fullName>
    </submittedName>
</protein>
<organism evidence="4 5">
    <name type="scientific">Pseudonocardia abyssalis</name>
    <dbReference type="NCBI Taxonomy" id="2792008"/>
    <lineage>
        <taxon>Bacteria</taxon>
        <taxon>Bacillati</taxon>
        <taxon>Actinomycetota</taxon>
        <taxon>Actinomycetes</taxon>
        <taxon>Pseudonocardiales</taxon>
        <taxon>Pseudonocardiaceae</taxon>
        <taxon>Pseudonocardia</taxon>
    </lineage>
</organism>
<evidence type="ECO:0000313" key="5">
    <source>
        <dbReference type="Proteomes" id="UP000694287"/>
    </source>
</evidence>
<dbReference type="PROSITE" id="PS00455">
    <property type="entry name" value="AMP_BINDING"/>
    <property type="match status" value="1"/>
</dbReference>
<gene>
    <name evidence="4" type="ORF">I4I81_10835</name>
</gene>
<feature type="domain" description="AMP-dependent synthetase/ligase" evidence="2">
    <location>
        <begin position="29"/>
        <end position="387"/>
    </location>
</feature>
<evidence type="ECO:0000259" key="3">
    <source>
        <dbReference type="Pfam" id="PF13193"/>
    </source>
</evidence>
<dbReference type="Proteomes" id="UP000694287">
    <property type="component" value="Unassembled WGS sequence"/>
</dbReference>
<feature type="domain" description="AMP-binding enzyme C-terminal" evidence="3">
    <location>
        <begin position="438"/>
        <end position="513"/>
    </location>
</feature>
<evidence type="ECO:0000313" key="4">
    <source>
        <dbReference type="EMBL" id="MBW0134751.1"/>
    </source>
</evidence>
<dbReference type="PANTHER" id="PTHR43767">
    <property type="entry name" value="LONG-CHAIN-FATTY-ACID--COA LIGASE"/>
    <property type="match status" value="1"/>
</dbReference>
<dbReference type="InterPro" id="IPR020845">
    <property type="entry name" value="AMP-binding_CS"/>
</dbReference>
<feature type="region of interest" description="Disordered" evidence="1">
    <location>
        <begin position="505"/>
        <end position="528"/>
    </location>
</feature>
<dbReference type="InterPro" id="IPR000873">
    <property type="entry name" value="AMP-dep_synth/lig_dom"/>
</dbReference>
<dbReference type="PANTHER" id="PTHR43767:SF1">
    <property type="entry name" value="NONRIBOSOMAL PEPTIDE SYNTHASE PES1 (EUROFUNG)-RELATED"/>
    <property type="match status" value="1"/>
</dbReference>
<dbReference type="Pfam" id="PF13193">
    <property type="entry name" value="AMP-binding_C"/>
    <property type="match status" value="1"/>
</dbReference>
<dbReference type="Pfam" id="PF00501">
    <property type="entry name" value="AMP-binding"/>
    <property type="match status" value="1"/>
</dbReference>
<evidence type="ECO:0000256" key="1">
    <source>
        <dbReference type="SAM" id="MobiDB-lite"/>
    </source>
</evidence>